<dbReference type="SUPFAM" id="SSF56059">
    <property type="entry name" value="Glutathione synthetase ATP-binding domain-like"/>
    <property type="match status" value="1"/>
</dbReference>
<reference evidence="1 2" key="1">
    <citation type="submission" date="2014-04" db="EMBL/GenBank/DDBJ databases">
        <authorList>
            <consortium name="International Citrus Genome Consortium"/>
            <person name="Gmitter F."/>
            <person name="Chen C."/>
            <person name="Farmerie W."/>
            <person name="Harkins T."/>
            <person name="Desany B."/>
            <person name="Mohiuddin M."/>
            <person name="Kodira C."/>
            <person name="Borodovsky M."/>
            <person name="Lomsadze A."/>
            <person name="Burns P."/>
            <person name="Jenkins J."/>
            <person name="Prochnik S."/>
            <person name="Shu S."/>
            <person name="Chapman J."/>
            <person name="Pitluck S."/>
            <person name="Schmutz J."/>
            <person name="Rokhsar D."/>
        </authorList>
    </citation>
    <scope>NUCLEOTIDE SEQUENCE</scope>
</reference>
<dbReference type="STRING" id="2711.A0A067GUF9"/>
<feature type="non-terminal residue" evidence="1">
    <location>
        <position position="1"/>
    </location>
</feature>
<protein>
    <submittedName>
        <fullName evidence="1">Uncharacterized protein</fullName>
    </submittedName>
</protein>
<evidence type="ECO:0000313" key="2">
    <source>
        <dbReference type="Proteomes" id="UP000027120"/>
    </source>
</evidence>
<name>A0A067GUF9_CITSI</name>
<gene>
    <name evidence="1" type="ORF">CISIN_1g0019002mg</name>
</gene>
<proteinExistence type="predicted"/>
<accession>A0A067GUF9</accession>
<dbReference type="AlphaFoldDB" id="A0A067GUF9"/>
<dbReference type="Proteomes" id="UP000027120">
    <property type="component" value="Unassembled WGS sequence"/>
</dbReference>
<evidence type="ECO:0000313" key="1">
    <source>
        <dbReference type="EMBL" id="KDO82315.1"/>
    </source>
</evidence>
<dbReference type="PANTHER" id="PTHR46999">
    <property type="entry name" value="ALPHA-GLUCAN WATER DIKINASE 1, CHLOROPLASTIC-RELATED"/>
    <property type="match status" value="1"/>
</dbReference>
<dbReference type="Gene3D" id="3.30.470.20">
    <property type="entry name" value="ATP-grasp fold, B domain"/>
    <property type="match status" value="1"/>
</dbReference>
<dbReference type="EMBL" id="KK784875">
    <property type="protein sequence ID" value="KDO82315.1"/>
    <property type="molecule type" value="Genomic_DNA"/>
</dbReference>
<dbReference type="EMBL" id="KK784875">
    <property type="protein sequence ID" value="KDO82314.1"/>
    <property type="molecule type" value="Genomic_DNA"/>
</dbReference>
<sequence length="106" mass="11659">VLGYPSKPIGLFIRRSIIFRSDSNGEDLEGYAGAGLYDSVPMDEAEKVVLDYSSDRLITDGHFQQSILSSIARAGCEIEELFGSAQDIEGVVRDGKIYVVQTRPQM</sequence>
<keyword evidence="2" id="KW-1185">Reference proteome</keyword>
<dbReference type="PANTHER" id="PTHR46999:SF1">
    <property type="entry name" value="ALPHA-GLUCAN WATER DIKINASE 1, CHLOROPLASTIC"/>
    <property type="match status" value="1"/>
</dbReference>
<organism evidence="1 2">
    <name type="scientific">Citrus sinensis</name>
    <name type="common">Sweet orange</name>
    <name type="synonym">Citrus aurantium var. sinensis</name>
    <dbReference type="NCBI Taxonomy" id="2711"/>
    <lineage>
        <taxon>Eukaryota</taxon>
        <taxon>Viridiplantae</taxon>
        <taxon>Streptophyta</taxon>
        <taxon>Embryophyta</taxon>
        <taxon>Tracheophyta</taxon>
        <taxon>Spermatophyta</taxon>
        <taxon>Magnoliopsida</taxon>
        <taxon>eudicotyledons</taxon>
        <taxon>Gunneridae</taxon>
        <taxon>Pentapetalae</taxon>
        <taxon>rosids</taxon>
        <taxon>malvids</taxon>
        <taxon>Sapindales</taxon>
        <taxon>Rutaceae</taxon>
        <taxon>Aurantioideae</taxon>
        <taxon>Citrus</taxon>
    </lineage>
</organism>
<dbReference type="EMBL" id="KK784875">
    <property type="protein sequence ID" value="KDO82313.1"/>
    <property type="molecule type" value="Genomic_DNA"/>
</dbReference>